<organism evidence="2 3">
    <name type="scientific">Kribbella caucasensis</name>
    <dbReference type="NCBI Taxonomy" id="2512215"/>
    <lineage>
        <taxon>Bacteria</taxon>
        <taxon>Bacillati</taxon>
        <taxon>Actinomycetota</taxon>
        <taxon>Actinomycetes</taxon>
        <taxon>Propionibacteriales</taxon>
        <taxon>Kribbellaceae</taxon>
        <taxon>Kribbella</taxon>
    </lineage>
</organism>
<protein>
    <submittedName>
        <fullName evidence="2">Uncharacterized protein</fullName>
    </submittedName>
</protein>
<feature type="compositionally biased region" description="Polar residues" evidence="1">
    <location>
        <begin position="86"/>
        <end position="102"/>
    </location>
</feature>
<evidence type="ECO:0000313" key="2">
    <source>
        <dbReference type="EMBL" id="TDO45921.1"/>
    </source>
</evidence>
<gene>
    <name evidence="2" type="ORF">EV643_112250</name>
</gene>
<evidence type="ECO:0000256" key="1">
    <source>
        <dbReference type="SAM" id="MobiDB-lite"/>
    </source>
</evidence>
<dbReference type="EMBL" id="SNWQ01000012">
    <property type="protein sequence ID" value="TDO45921.1"/>
    <property type="molecule type" value="Genomic_DNA"/>
</dbReference>
<reference evidence="2 3" key="1">
    <citation type="submission" date="2019-03" db="EMBL/GenBank/DDBJ databases">
        <title>Genomic Encyclopedia of Type Strains, Phase III (KMG-III): the genomes of soil and plant-associated and newly described type strains.</title>
        <authorList>
            <person name="Whitman W."/>
        </authorList>
    </citation>
    <scope>NUCLEOTIDE SEQUENCE [LARGE SCALE GENOMIC DNA]</scope>
    <source>
        <strain evidence="2 3">VKM Ac-2527</strain>
    </source>
</reference>
<keyword evidence="3" id="KW-1185">Reference proteome</keyword>
<evidence type="ECO:0000313" key="3">
    <source>
        <dbReference type="Proteomes" id="UP000295388"/>
    </source>
</evidence>
<name>A0A4R6KB55_9ACTN</name>
<feature type="region of interest" description="Disordered" evidence="1">
    <location>
        <begin position="73"/>
        <end position="128"/>
    </location>
</feature>
<dbReference type="Proteomes" id="UP000295388">
    <property type="component" value="Unassembled WGS sequence"/>
</dbReference>
<comment type="caution">
    <text evidence="2">The sequence shown here is derived from an EMBL/GenBank/DDBJ whole genome shotgun (WGS) entry which is preliminary data.</text>
</comment>
<dbReference type="AlphaFoldDB" id="A0A4R6KB55"/>
<proteinExistence type="predicted"/>
<accession>A0A4R6KB55</accession>
<sequence>MVAVVVAIRVPSATPTTRHRSCQRLPRASLLVTWVYRIVTAKDEWPRISWTTRMSTPCSSTSVAAVWRTSCGRGLEGPPPVGLARTFQQGAGRRQQNSSSTVDTRRLTAHSEGQPPRSARLTLPAVRP</sequence>